<keyword evidence="2" id="KW-1185">Reference proteome</keyword>
<accession>A0A178XM74</accession>
<sequence length="350" mass="37359">MGIRDRRSEMGTLQIALRLSVGAAAFWLAGTESGIAQSALPSACAILANRVTPDVSSQVTSDERFAVFQQIISQETFRNFDSAKSSTLDLGISVVSYVDAFLGTTSDSATWEQNWSRFRNSTFAQGSSAFLQTTVDRHWNVDVVKAILGGCPGKPFFGVLTEVTAEQDAFTILLHGVGPWSLEQISIKPSDEKFECDGAERVSAREPMEARDEIFLTCSKDKDKSALITIRSSQGSAGPFTVKSLLGAAKDDVAGLRATVSTLQASLDALQNQAAWLTEALDSQTAAHRRALDGLRTYTGGNPTSGRMGNRSMCPDGEYAIGINGTGVPVGEGGAIGSHQVICRPLNIVR</sequence>
<dbReference type="AlphaFoldDB" id="A0A178XM74"/>
<gene>
    <name evidence="1" type="ORF">AU381_16755</name>
</gene>
<dbReference type="EMBL" id="LPUX01000065">
    <property type="protein sequence ID" value="OAP35832.1"/>
    <property type="molecule type" value="Genomic_DNA"/>
</dbReference>
<evidence type="ECO:0000313" key="2">
    <source>
        <dbReference type="Proteomes" id="UP000094025"/>
    </source>
</evidence>
<proteinExistence type="predicted"/>
<protein>
    <submittedName>
        <fullName evidence="1">Uncharacterized protein</fullName>
    </submittedName>
</protein>
<dbReference type="Proteomes" id="UP000094025">
    <property type="component" value="Unassembled WGS sequence"/>
</dbReference>
<evidence type="ECO:0000313" key="1">
    <source>
        <dbReference type="EMBL" id="OAP35832.1"/>
    </source>
</evidence>
<name>A0A178XM74_9HYPH</name>
<reference evidence="1 2" key="1">
    <citation type="journal article" date="2016" name="Int. J. Syst. Evol. Microbiol.">
        <title>Ensifer glycinis sp. nov., an novel rhizobial species associated with Glycine spp.</title>
        <authorList>
            <person name="Yan H."/>
            <person name="Yan J."/>
            <person name="Sui X.H."/>
            <person name="Wang E.T."/>
            <person name="Chen W.X."/>
            <person name="Zhang X.X."/>
            <person name="Chen W.F."/>
        </authorList>
    </citation>
    <scope>NUCLEOTIDE SEQUENCE [LARGE SCALE GENOMIC DNA]</scope>
    <source>
        <strain evidence="1 2">CCBAU 23380</strain>
    </source>
</reference>
<organism evidence="1 2">
    <name type="scientific">Sinorhizobium glycinis</name>
    <dbReference type="NCBI Taxonomy" id="1472378"/>
    <lineage>
        <taxon>Bacteria</taxon>
        <taxon>Pseudomonadati</taxon>
        <taxon>Pseudomonadota</taxon>
        <taxon>Alphaproteobacteria</taxon>
        <taxon>Hyphomicrobiales</taxon>
        <taxon>Rhizobiaceae</taxon>
        <taxon>Sinorhizobium/Ensifer group</taxon>
        <taxon>Sinorhizobium</taxon>
    </lineage>
</organism>
<comment type="caution">
    <text evidence="1">The sequence shown here is derived from an EMBL/GenBank/DDBJ whole genome shotgun (WGS) entry which is preliminary data.</text>
</comment>